<proteinExistence type="predicted"/>
<accession>A0AAD9HI07</accession>
<organism evidence="2 3">
    <name type="scientific">Colletotrichum zoysiae</name>
    <dbReference type="NCBI Taxonomy" id="1216348"/>
    <lineage>
        <taxon>Eukaryota</taxon>
        <taxon>Fungi</taxon>
        <taxon>Dikarya</taxon>
        <taxon>Ascomycota</taxon>
        <taxon>Pezizomycotina</taxon>
        <taxon>Sordariomycetes</taxon>
        <taxon>Hypocreomycetidae</taxon>
        <taxon>Glomerellales</taxon>
        <taxon>Glomerellaceae</taxon>
        <taxon>Colletotrichum</taxon>
        <taxon>Colletotrichum graminicola species complex</taxon>
    </lineage>
</organism>
<gene>
    <name evidence="2" type="ORF">LX32DRAFT_402077</name>
</gene>
<keyword evidence="1" id="KW-0472">Membrane</keyword>
<reference evidence="2" key="1">
    <citation type="submission" date="2021-06" db="EMBL/GenBank/DDBJ databases">
        <title>Comparative genomics, transcriptomics and evolutionary studies reveal genomic signatures of adaptation to plant cell wall in hemibiotrophic fungi.</title>
        <authorList>
            <consortium name="DOE Joint Genome Institute"/>
            <person name="Baroncelli R."/>
            <person name="Diaz J.F."/>
            <person name="Benocci T."/>
            <person name="Peng M."/>
            <person name="Battaglia E."/>
            <person name="Haridas S."/>
            <person name="Andreopoulos W."/>
            <person name="Labutti K."/>
            <person name="Pangilinan J."/>
            <person name="Floch G.L."/>
            <person name="Makela M.R."/>
            <person name="Henrissat B."/>
            <person name="Grigoriev I.V."/>
            <person name="Crouch J.A."/>
            <person name="De Vries R.P."/>
            <person name="Sukno S.A."/>
            <person name="Thon M.R."/>
        </authorList>
    </citation>
    <scope>NUCLEOTIDE SEQUENCE</scope>
    <source>
        <strain evidence="2">MAFF235873</strain>
    </source>
</reference>
<name>A0AAD9HI07_9PEZI</name>
<comment type="caution">
    <text evidence="2">The sequence shown here is derived from an EMBL/GenBank/DDBJ whole genome shotgun (WGS) entry which is preliminary data.</text>
</comment>
<feature type="transmembrane region" description="Helical" evidence="1">
    <location>
        <begin position="12"/>
        <end position="43"/>
    </location>
</feature>
<dbReference type="Proteomes" id="UP001232148">
    <property type="component" value="Unassembled WGS sequence"/>
</dbReference>
<keyword evidence="1" id="KW-1133">Transmembrane helix</keyword>
<protein>
    <submittedName>
        <fullName evidence="2">Uncharacterized protein</fullName>
    </submittedName>
</protein>
<evidence type="ECO:0000256" key="1">
    <source>
        <dbReference type="SAM" id="Phobius"/>
    </source>
</evidence>
<evidence type="ECO:0000313" key="2">
    <source>
        <dbReference type="EMBL" id="KAK2028434.1"/>
    </source>
</evidence>
<dbReference type="AlphaFoldDB" id="A0AAD9HI07"/>
<dbReference type="EMBL" id="MU842878">
    <property type="protein sequence ID" value="KAK2028434.1"/>
    <property type="molecule type" value="Genomic_DNA"/>
</dbReference>
<keyword evidence="3" id="KW-1185">Reference proteome</keyword>
<evidence type="ECO:0000313" key="3">
    <source>
        <dbReference type="Proteomes" id="UP001232148"/>
    </source>
</evidence>
<keyword evidence="1" id="KW-0812">Transmembrane</keyword>
<sequence length="260" mass="29852">MAELMELRAKVHIYIILITTSLNFQVSLLVVFCLIICFLHPLFNTMYSIYPLLLLVWSLSHTTFAAPVPVNPSSPKISRANSQGRQPLRYAGDIYTVAVRGDQYDVYTPYYVDDMAPMVTIVFPSTGGQMIIPQAYTAREEAHRDRSPRLHLSDIIQAVASRHAHKSLRSINWVIIKNVVNDDSINVINAYYQHWRRLQNNPGASIPEKLTINPSDPFWSSFQNTPFFKAVNFAFRTERKSVVSMDLVNKWGRNLWFRMG</sequence>